<evidence type="ECO:0000313" key="3">
    <source>
        <dbReference type="Proteomes" id="UP000252182"/>
    </source>
</evidence>
<keyword evidence="3" id="KW-1185">Reference proteome</keyword>
<dbReference type="KEGG" id="hyf:DTO96_102296"/>
<feature type="transmembrane region" description="Helical" evidence="1">
    <location>
        <begin position="366"/>
        <end position="399"/>
    </location>
</feature>
<dbReference type="Proteomes" id="UP000252182">
    <property type="component" value="Chromosome"/>
</dbReference>
<feature type="transmembrane region" description="Helical" evidence="1">
    <location>
        <begin position="57"/>
        <end position="75"/>
    </location>
</feature>
<keyword evidence="1" id="KW-0812">Transmembrane</keyword>
<dbReference type="OrthoDB" id="9792424at2"/>
<reference evidence="3" key="1">
    <citation type="submission" date="2018-07" db="EMBL/GenBank/DDBJ databases">
        <authorList>
            <person name="Kim H."/>
        </authorList>
    </citation>
    <scope>NUCLEOTIDE SEQUENCE [LARGE SCALE GENOMIC DNA]</scope>
    <source>
        <strain evidence="3">F02</strain>
    </source>
</reference>
<feature type="transmembrane region" description="Helical" evidence="1">
    <location>
        <begin position="333"/>
        <end position="354"/>
    </location>
</feature>
<evidence type="ECO:0000256" key="1">
    <source>
        <dbReference type="SAM" id="Phobius"/>
    </source>
</evidence>
<dbReference type="GO" id="GO:0042925">
    <property type="term" value="F:benzoate transmembrane transporter activity"/>
    <property type="evidence" value="ECO:0007669"/>
    <property type="project" value="InterPro"/>
</dbReference>
<protein>
    <submittedName>
        <fullName evidence="2">Inner membrane protein YdcO</fullName>
    </submittedName>
</protein>
<feature type="transmembrane region" description="Helical" evidence="1">
    <location>
        <begin position="132"/>
        <end position="150"/>
    </location>
</feature>
<dbReference type="PANTHER" id="PTHR30199:SF0">
    <property type="entry name" value="INNER MEMBRANE PROTEIN YDCO"/>
    <property type="match status" value="1"/>
</dbReference>
<dbReference type="InterPro" id="IPR004711">
    <property type="entry name" value="Benzoate_Transporter"/>
</dbReference>
<dbReference type="RefSeq" id="WP_114563603.1">
    <property type="nucleotide sequence ID" value="NZ_CP031124.1"/>
</dbReference>
<feature type="transmembrane region" description="Helical" evidence="1">
    <location>
        <begin position="82"/>
        <end position="100"/>
    </location>
</feature>
<feature type="transmembrane region" description="Helical" evidence="1">
    <location>
        <begin position="106"/>
        <end position="125"/>
    </location>
</feature>
<feature type="transmembrane region" description="Helical" evidence="1">
    <location>
        <begin position="21"/>
        <end position="45"/>
    </location>
</feature>
<dbReference type="GO" id="GO:0005886">
    <property type="term" value="C:plasma membrane"/>
    <property type="evidence" value="ECO:0007669"/>
    <property type="project" value="TreeGrafter"/>
</dbReference>
<dbReference type="PANTHER" id="PTHR30199">
    <property type="entry name" value="MFS FAMILY TRANSPORTER, PREDICTED SUBSTRATE BENZOATE"/>
    <property type="match status" value="1"/>
</dbReference>
<dbReference type="EMBL" id="CP031124">
    <property type="protein sequence ID" value="AXF86541.1"/>
    <property type="molecule type" value="Genomic_DNA"/>
</dbReference>
<dbReference type="AlphaFoldDB" id="A0A345DDV3"/>
<evidence type="ECO:0000313" key="2">
    <source>
        <dbReference type="EMBL" id="AXF86541.1"/>
    </source>
</evidence>
<dbReference type="NCBIfam" id="TIGR00843">
    <property type="entry name" value="benE"/>
    <property type="match status" value="1"/>
</dbReference>
<keyword evidence="1" id="KW-0472">Membrane</keyword>
<accession>A0A345DDV3</accession>
<feature type="transmembrane region" description="Helical" evidence="1">
    <location>
        <begin position="267"/>
        <end position="291"/>
    </location>
</feature>
<feature type="transmembrane region" description="Helical" evidence="1">
    <location>
        <begin position="303"/>
        <end position="327"/>
    </location>
</feature>
<dbReference type="Pfam" id="PF03594">
    <property type="entry name" value="BenE"/>
    <property type="match status" value="1"/>
</dbReference>
<feature type="transmembrane region" description="Helical" evidence="1">
    <location>
        <begin position="180"/>
        <end position="201"/>
    </location>
</feature>
<gene>
    <name evidence="2" type="primary">ydcO_2</name>
    <name evidence="2" type="ORF">DTO96_102296</name>
</gene>
<feature type="transmembrane region" description="Helical" evidence="1">
    <location>
        <begin position="156"/>
        <end position="173"/>
    </location>
</feature>
<name>A0A345DDV3_9BURK</name>
<keyword evidence="1" id="KW-1133">Transmembrane helix</keyword>
<proteinExistence type="predicted"/>
<sequence>MQNPQSNYLSLSQIKKDQSSTALAAALVAILAGYGGPLAIVIQAAQAGNLTEAQTTSMLWSLCFTFGLAGLLLSYLTRVPIITAWSTPGAVFLITALPTVPYAEAIAGFVVAGAVIFLIGISGAFDTVMNRIPKTIAAALLAGILFKFGINTFTTLGSDTALMLLMLFTYLIGKRFFARYAVLAVLITGCVYVFGFKGAAIPHVPLHLATPVWTTPEFTFKGIVNIGLPLALITLTGQQMTGIAVLRASGYNAMQAPAKPLISLTSFLSLITAPFGNFGINLAAITAAICTEKESHADPAKRYIAGLWCGIFSIFLGLIAGVLVTFFLGLPKILITVLAGLALLGAILNGLTNFSSNSHKPAEREAALVTFMTCASGVTLFDLGSAFWGIVLGCAAHFILTYTKKS</sequence>
<organism evidence="2 3">
    <name type="scientific">Ephemeroptericola cinctiostellae</name>
    <dbReference type="NCBI Taxonomy" id="2268024"/>
    <lineage>
        <taxon>Bacteria</taxon>
        <taxon>Pseudomonadati</taxon>
        <taxon>Pseudomonadota</taxon>
        <taxon>Betaproteobacteria</taxon>
        <taxon>Burkholderiales</taxon>
        <taxon>Burkholderiaceae</taxon>
        <taxon>Ephemeroptericola</taxon>
    </lineage>
</organism>